<dbReference type="AlphaFoldDB" id="A0A3B0VSV9"/>
<gene>
    <name evidence="1" type="ORF">MNBD_CHLOROFLEXI01-2135</name>
</gene>
<protein>
    <recommendedName>
        <fullName evidence="2">Nudix hydrolase domain-containing protein</fullName>
    </recommendedName>
</protein>
<organism evidence="1">
    <name type="scientific">hydrothermal vent metagenome</name>
    <dbReference type="NCBI Taxonomy" id="652676"/>
    <lineage>
        <taxon>unclassified sequences</taxon>
        <taxon>metagenomes</taxon>
        <taxon>ecological metagenomes</taxon>
    </lineage>
</organism>
<proteinExistence type="predicted"/>
<name>A0A3B0VSV9_9ZZZZ</name>
<sequence length="102" mass="11676">MSENGRPLTVLHSQTFCYDGNIPHMIGIYTLLRYEGGKVVPRDDMIGSDFRWWGLDELETAVAAGTITLHVSTHLWMLRRAVKMVRCFVDDWPETAVLQPKL</sequence>
<evidence type="ECO:0000313" key="1">
    <source>
        <dbReference type="EMBL" id="VAW41557.1"/>
    </source>
</evidence>
<evidence type="ECO:0008006" key="2">
    <source>
        <dbReference type="Google" id="ProtNLM"/>
    </source>
</evidence>
<accession>A0A3B0VSV9</accession>
<dbReference type="EMBL" id="UOEU01000848">
    <property type="protein sequence ID" value="VAW41557.1"/>
    <property type="molecule type" value="Genomic_DNA"/>
</dbReference>
<reference evidence="1" key="1">
    <citation type="submission" date="2018-06" db="EMBL/GenBank/DDBJ databases">
        <authorList>
            <person name="Zhirakovskaya E."/>
        </authorList>
    </citation>
    <scope>NUCLEOTIDE SEQUENCE</scope>
</reference>